<evidence type="ECO:0000313" key="1">
    <source>
        <dbReference type="EMBL" id="VDP93028.1"/>
    </source>
</evidence>
<keyword evidence="2" id="KW-1185">Reference proteome</keyword>
<reference evidence="3" key="1">
    <citation type="submission" date="2016-06" db="UniProtKB">
        <authorList>
            <consortium name="WormBaseParasite"/>
        </authorList>
    </citation>
    <scope>IDENTIFICATION</scope>
</reference>
<dbReference type="WBParaSite" id="ECPE_0001579701-mRNA-1">
    <property type="protein sequence ID" value="ECPE_0001579701-mRNA-1"/>
    <property type="gene ID" value="ECPE_0001579701"/>
</dbReference>
<sequence length="224" mass="25027">MSQVQKRKIAPVHMSDFETDIAACKHSRTVYSKSLTFVCPPRRASSTLQVPSASYSLEEHIINYWCFLQNAQALCTNENVSLASDFRNYSVSRSDSSISCGPLDNMTTENKSGSRVENVILDYSENLDPRVEPKAVEQPRIIPSNPPMLSLPSNADDANTDTNRGILALATRILRVLHLMRAEINTLREKRIRPVETGLPVDNSDDFILLEELKNTETACDIVS</sequence>
<dbReference type="AlphaFoldDB" id="A0A183B972"/>
<organism evidence="3">
    <name type="scientific">Echinostoma caproni</name>
    <dbReference type="NCBI Taxonomy" id="27848"/>
    <lineage>
        <taxon>Eukaryota</taxon>
        <taxon>Metazoa</taxon>
        <taxon>Spiralia</taxon>
        <taxon>Lophotrochozoa</taxon>
        <taxon>Platyhelminthes</taxon>
        <taxon>Trematoda</taxon>
        <taxon>Digenea</taxon>
        <taxon>Plagiorchiida</taxon>
        <taxon>Echinostomata</taxon>
        <taxon>Echinostomatoidea</taxon>
        <taxon>Echinostomatidae</taxon>
        <taxon>Echinostoma</taxon>
    </lineage>
</organism>
<evidence type="ECO:0000313" key="2">
    <source>
        <dbReference type="Proteomes" id="UP000272942"/>
    </source>
</evidence>
<dbReference type="EMBL" id="UZAN01061663">
    <property type="protein sequence ID" value="VDP93028.1"/>
    <property type="molecule type" value="Genomic_DNA"/>
</dbReference>
<dbReference type="Proteomes" id="UP000272942">
    <property type="component" value="Unassembled WGS sequence"/>
</dbReference>
<protein>
    <submittedName>
        <fullName evidence="1 3">Uncharacterized protein</fullName>
    </submittedName>
</protein>
<evidence type="ECO:0000313" key="3">
    <source>
        <dbReference type="WBParaSite" id="ECPE_0001579701-mRNA-1"/>
    </source>
</evidence>
<reference evidence="1 2" key="2">
    <citation type="submission" date="2018-11" db="EMBL/GenBank/DDBJ databases">
        <authorList>
            <consortium name="Pathogen Informatics"/>
        </authorList>
    </citation>
    <scope>NUCLEOTIDE SEQUENCE [LARGE SCALE GENOMIC DNA]</scope>
    <source>
        <strain evidence="1 2">Egypt</strain>
    </source>
</reference>
<gene>
    <name evidence="1" type="ORF">ECPE_LOCUS15756</name>
</gene>
<accession>A0A183B972</accession>
<name>A0A183B972_9TREM</name>
<proteinExistence type="predicted"/>